<keyword evidence="1" id="KW-0812">Transmembrane</keyword>
<dbReference type="EMBL" id="VOIH02000009">
    <property type="protein sequence ID" value="KAF3437981.1"/>
    <property type="molecule type" value="Genomic_DNA"/>
</dbReference>
<evidence type="ECO:0000313" key="3">
    <source>
        <dbReference type="Proteomes" id="UP000796880"/>
    </source>
</evidence>
<feature type="transmembrane region" description="Helical" evidence="1">
    <location>
        <begin position="227"/>
        <end position="248"/>
    </location>
</feature>
<keyword evidence="1" id="KW-1133">Transmembrane helix</keyword>
<keyword evidence="3" id="KW-1185">Reference proteome</keyword>
<sequence length="388" mass="43113">MATKSIIHQVPQLHRIMCPFERMPSRTLPSAQTNGIDNIEEEVMTLPKDLTVAFVDSPPPKRAWTSEPRWLCTRSNADPAQGFEDQSIGSVTATTAEPQQRFNNRLRARRPTIGARLFTVTMSEAAEIQQSGSGLEPEEIDSEVEIQQSGSGLKPELAIRQLGLEIKGWAKIIVCFCFVSAIEIALLSAQLHSHLFPIFHFLSLSILFGFVSLLISKLINSKFPNTARVLEAASVYFVVTAFFIAISIPDLYEASYKEKFKKYETDFVRLLMSKYFSKKNVCRENIFDESIAIDGEIIKSSRWPCTRSNFDPAQGFEDQSICSLTATAAEIPVSYVRSIRDSTIGFGTGTGIDPLEAEVQQSSSGLEPELAIQQSGLEIKGWAKIIFA</sequence>
<dbReference type="AlphaFoldDB" id="A0A8K0GUG4"/>
<dbReference type="PANTHER" id="PTHR36078">
    <property type="entry name" value="BNACNNG21220D PROTEIN"/>
    <property type="match status" value="1"/>
</dbReference>
<dbReference type="PANTHER" id="PTHR36078:SF2">
    <property type="entry name" value="OS09G0473966 PROTEIN"/>
    <property type="match status" value="1"/>
</dbReference>
<dbReference type="OrthoDB" id="1745749at2759"/>
<organism evidence="2 3">
    <name type="scientific">Rhamnella rubrinervis</name>
    <dbReference type="NCBI Taxonomy" id="2594499"/>
    <lineage>
        <taxon>Eukaryota</taxon>
        <taxon>Viridiplantae</taxon>
        <taxon>Streptophyta</taxon>
        <taxon>Embryophyta</taxon>
        <taxon>Tracheophyta</taxon>
        <taxon>Spermatophyta</taxon>
        <taxon>Magnoliopsida</taxon>
        <taxon>eudicotyledons</taxon>
        <taxon>Gunneridae</taxon>
        <taxon>Pentapetalae</taxon>
        <taxon>rosids</taxon>
        <taxon>fabids</taxon>
        <taxon>Rosales</taxon>
        <taxon>Rhamnaceae</taxon>
        <taxon>rhamnoid group</taxon>
        <taxon>Rhamneae</taxon>
        <taxon>Rhamnella</taxon>
    </lineage>
</organism>
<accession>A0A8K0GUG4</accession>
<proteinExistence type="predicted"/>
<name>A0A8K0GUG4_9ROSA</name>
<keyword evidence="1" id="KW-0472">Membrane</keyword>
<dbReference type="Proteomes" id="UP000796880">
    <property type="component" value="Unassembled WGS sequence"/>
</dbReference>
<feature type="transmembrane region" description="Helical" evidence="1">
    <location>
        <begin position="195"/>
        <end position="215"/>
    </location>
</feature>
<gene>
    <name evidence="2" type="ORF">FNV43_RR20737</name>
</gene>
<comment type="caution">
    <text evidence="2">The sequence shown here is derived from an EMBL/GenBank/DDBJ whole genome shotgun (WGS) entry which is preliminary data.</text>
</comment>
<reference evidence="2" key="1">
    <citation type="submission" date="2020-03" db="EMBL/GenBank/DDBJ databases">
        <title>A high-quality chromosome-level genome assembly of a woody plant with both climbing and erect habits, Rhamnella rubrinervis.</title>
        <authorList>
            <person name="Lu Z."/>
            <person name="Yang Y."/>
            <person name="Zhu X."/>
            <person name="Sun Y."/>
        </authorList>
    </citation>
    <scope>NUCLEOTIDE SEQUENCE</scope>
    <source>
        <strain evidence="2">BYM</strain>
        <tissue evidence="2">Leaf</tissue>
    </source>
</reference>
<evidence type="ECO:0000256" key="1">
    <source>
        <dbReference type="SAM" id="Phobius"/>
    </source>
</evidence>
<evidence type="ECO:0000313" key="2">
    <source>
        <dbReference type="EMBL" id="KAF3437981.1"/>
    </source>
</evidence>
<protein>
    <submittedName>
        <fullName evidence="2">Uncharacterized protein</fullName>
    </submittedName>
</protein>
<feature type="transmembrane region" description="Helical" evidence="1">
    <location>
        <begin position="169"/>
        <end position="189"/>
    </location>
</feature>